<comment type="caution">
    <text evidence="3">The sequence shown here is derived from an EMBL/GenBank/DDBJ whole genome shotgun (WGS) entry which is preliminary data.</text>
</comment>
<keyword evidence="4" id="KW-1185">Reference proteome</keyword>
<feature type="compositionally biased region" description="Basic residues" evidence="1">
    <location>
        <begin position="314"/>
        <end position="338"/>
    </location>
</feature>
<protein>
    <submittedName>
        <fullName evidence="3">Uncharacterized protein</fullName>
    </submittedName>
</protein>
<feature type="compositionally biased region" description="Low complexity" evidence="1">
    <location>
        <begin position="626"/>
        <end position="642"/>
    </location>
</feature>
<evidence type="ECO:0000256" key="2">
    <source>
        <dbReference type="SAM" id="SignalP"/>
    </source>
</evidence>
<feature type="chain" id="PRO_5045044110" evidence="2">
    <location>
        <begin position="24"/>
        <end position="775"/>
    </location>
</feature>
<feature type="region of interest" description="Disordered" evidence="1">
    <location>
        <begin position="731"/>
        <end position="751"/>
    </location>
</feature>
<feature type="region of interest" description="Disordered" evidence="1">
    <location>
        <begin position="207"/>
        <end position="380"/>
    </location>
</feature>
<feature type="compositionally biased region" description="Low complexity" evidence="1">
    <location>
        <begin position="362"/>
        <end position="377"/>
    </location>
</feature>
<accession>A0ABR0KGB0</accession>
<feature type="signal peptide" evidence="2">
    <location>
        <begin position="1"/>
        <end position="23"/>
    </location>
</feature>
<feature type="compositionally biased region" description="Polar residues" evidence="1">
    <location>
        <begin position="228"/>
        <end position="242"/>
    </location>
</feature>
<feature type="region of interest" description="Disordered" evidence="1">
    <location>
        <begin position="626"/>
        <end position="645"/>
    </location>
</feature>
<evidence type="ECO:0000313" key="4">
    <source>
        <dbReference type="Proteomes" id="UP001345013"/>
    </source>
</evidence>
<reference evidence="3 4" key="1">
    <citation type="submission" date="2023-08" db="EMBL/GenBank/DDBJ databases">
        <title>Black Yeasts Isolated from many extreme environments.</title>
        <authorList>
            <person name="Coleine C."/>
            <person name="Stajich J.E."/>
            <person name="Selbmann L."/>
        </authorList>
    </citation>
    <scope>NUCLEOTIDE SEQUENCE [LARGE SCALE GENOMIC DNA]</scope>
    <source>
        <strain evidence="3 4">CCFEE 5885</strain>
    </source>
</reference>
<proteinExistence type="predicted"/>
<sequence length="775" mass="80469">MAGPKSIALAIILAAHGLAVGSASNNNRKPHMTVAASMLPRLAHPVQARQAPSTTTVQVPVATVCPQNGTPGSSSAFQLVSLPTVMSSNSTDSIVSASATMPDGSMTTFASRARRQEAAVAAQLAAALTLPGGQMAIPLLEGQSDAGQLVVGADGCQTLYSPTTTAVCSTIVSPAGLPPVTITDCDQYITFSSETLFSCSQTPTYSARPYSTTSARNETVTLDEDTFTSRPFATSSTNTMDGDSNDEMALTTSSMDPTATDFSSIGDEDQEENDTPEKRQIMFDHDGNAPVTTDLEIVAPSSSPTLRKREARSQRKKNRPYQGKGRAHQQKTKPHHLNNRPSTTDSGDIDPTVTPTSDVLAPVIPSSSISGMPSRPSNETTDGIFAAAAAATRIMPVPAMLQARYNREHVIQHHHQRQAEADEDTSDMPTAPMPSSAIDASLTTNGTNSTLSLQNKLAHFSPPQPTKYYAAPWEEIAQGGIPTYVKGITCYGGLPPAGECTTPDADGDTEPCECSVDDEVWSLTTLSETRVGTTVASFDGLVVVTVGSTTSTTSISFTSTLTTTSTYESVSVIHSTLKPGESASASVEPTITVEQTSIPSATMTLLPGDDASAGVFAGMPQDAASTLTATTTSDTPTDASATPEPEISILPYYGTTSAPDDDGYYGSAATIPGADAGGLATTVLETSVVATETVTVPGADASMAPAPAPTMKEKRDDVWPSDVWLAHADSAAGQAEAGAEGKEEKRGTGWPSDVWLAHLESIKTEAGGSEGSLGN</sequence>
<evidence type="ECO:0000313" key="3">
    <source>
        <dbReference type="EMBL" id="KAK5095531.1"/>
    </source>
</evidence>
<gene>
    <name evidence="3" type="ORF">LTR24_003002</name>
</gene>
<dbReference type="EMBL" id="JAVRRG010000027">
    <property type="protein sequence ID" value="KAK5095531.1"/>
    <property type="molecule type" value="Genomic_DNA"/>
</dbReference>
<feature type="compositionally biased region" description="Polar residues" evidence="1">
    <location>
        <begin position="250"/>
        <end position="263"/>
    </location>
</feature>
<keyword evidence="2" id="KW-0732">Signal</keyword>
<organism evidence="3 4">
    <name type="scientific">Lithohypha guttulata</name>
    <dbReference type="NCBI Taxonomy" id="1690604"/>
    <lineage>
        <taxon>Eukaryota</taxon>
        <taxon>Fungi</taxon>
        <taxon>Dikarya</taxon>
        <taxon>Ascomycota</taxon>
        <taxon>Pezizomycotina</taxon>
        <taxon>Eurotiomycetes</taxon>
        <taxon>Chaetothyriomycetidae</taxon>
        <taxon>Chaetothyriales</taxon>
        <taxon>Trichomeriaceae</taxon>
        <taxon>Lithohypha</taxon>
    </lineage>
</organism>
<evidence type="ECO:0000256" key="1">
    <source>
        <dbReference type="SAM" id="MobiDB-lite"/>
    </source>
</evidence>
<feature type="compositionally biased region" description="Polar residues" evidence="1">
    <location>
        <begin position="207"/>
        <end position="220"/>
    </location>
</feature>
<name>A0ABR0KGB0_9EURO</name>
<dbReference type="Proteomes" id="UP001345013">
    <property type="component" value="Unassembled WGS sequence"/>
</dbReference>
<feature type="compositionally biased region" description="Basic and acidic residues" evidence="1">
    <location>
        <begin position="275"/>
        <end position="287"/>
    </location>
</feature>